<dbReference type="InterPro" id="IPR011010">
    <property type="entry name" value="DNA_brk_join_enz"/>
</dbReference>
<dbReference type="Gene3D" id="1.10.150.130">
    <property type="match status" value="1"/>
</dbReference>
<dbReference type="Pfam" id="PF22022">
    <property type="entry name" value="Phage_int_M"/>
    <property type="match status" value="1"/>
</dbReference>
<evidence type="ECO:0000313" key="7">
    <source>
        <dbReference type="Proteomes" id="UP000190130"/>
    </source>
</evidence>
<dbReference type="AlphaFoldDB" id="A0A1T5GQK3"/>
<evidence type="ECO:0000256" key="3">
    <source>
        <dbReference type="ARBA" id="ARBA00023125"/>
    </source>
</evidence>
<protein>
    <submittedName>
        <fullName evidence="6">Integrase</fullName>
    </submittedName>
</protein>
<evidence type="ECO:0000259" key="5">
    <source>
        <dbReference type="PROSITE" id="PS51898"/>
    </source>
</evidence>
<dbReference type="InterPro" id="IPR053876">
    <property type="entry name" value="Phage_int_M"/>
</dbReference>
<dbReference type="InterPro" id="IPR050808">
    <property type="entry name" value="Phage_Integrase"/>
</dbReference>
<proteinExistence type="inferred from homology"/>
<evidence type="ECO:0000256" key="2">
    <source>
        <dbReference type="ARBA" id="ARBA00022908"/>
    </source>
</evidence>
<gene>
    <name evidence="6" type="ORF">SAMN05660750_04304</name>
</gene>
<evidence type="ECO:0000256" key="4">
    <source>
        <dbReference type="ARBA" id="ARBA00023172"/>
    </source>
</evidence>
<dbReference type="InterPro" id="IPR010998">
    <property type="entry name" value="Integrase_recombinase_N"/>
</dbReference>
<dbReference type="RefSeq" id="WP_079592052.1">
    <property type="nucleotide sequence ID" value="NZ_FUYX01000014.1"/>
</dbReference>
<name>A0A1T5GQK3_9HYPH</name>
<evidence type="ECO:0000313" key="6">
    <source>
        <dbReference type="EMBL" id="SKC10693.1"/>
    </source>
</evidence>
<comment type="similarity">
    <text evidence="1">Belongs to the 'phage' integrase family.</text>
</comment>
<dbReference type="SUPFAM" id="SSF56349">
    <property type="entry name" value="DNA breaking-rejoining enzymes"/>
    <property type="match status" value="1"/>
</dbReference>
<dbReference type="InterPro" id="IPR013762">
    <property type="entry name" value="Integrase-like_cat_sf"/>
</dbReference>
<dbReference type="GO" id="GO:0003677">
    <property type="term" value="F:DNA binding"/>
    <property type="evidence" value="ECO:0007669"/>
    <property type="project" value="UniProtKB-KW"/>
</dbReference>
<dbReference type="InterPro" id="IPR002104">
    <property type="entry name" value="Integrase_catalytic"/>
</dbReference>
<dbReference type="Proteomes" id="UP000190130">
    <property type="component" value="Unassembled WGS sequence"/>
</dbReference>
<dbReference type="GO" id="GO:0015074">
    <property type="term" value="P:DNA integration"/>
    <property type="evidence" value="ECO:0007669"/>
    <property type="project" value="UniProtKB-KW"/>
</dbReference>
<keyword evidence="3" id="KW-0238">DNA-binding</keyword>
<dbReference type="PANTHER" id="PTHR30629">
    <property type="entry name" value="PROPHAGE INTEGRASE"/>
    <property type="match status" value="1"/>
</dbReference>
<dbReference type="PROSITE" id="PS51898">
    <property type="entry name" value="TYR_RECOMBINASE"/>
    <property type="match status" value="1"/>
</dbReference>
<dbReference type="Gene3D" id="3.30.160.390">
    <property type="entry name" value="Integrase, DNA-binding domain"/>
    <property type="match status" value="1"/>
</dbReference>
<dbReference type="InterPro" id="IPR038488">
    <property type="entry name" value="Integrase_DNA-bd_sf"/>
</dbReference>
<dbReference type="Pfam" id="PF00589">
    <property type="entry name" value="Phage_integrase"/>
    <property type="match status" value="1"/>
</dbReference>
<reference evidence="6 7" key="1">
    <citation type="submission" date="2017-02" db="EMBL/GenBank/DDBJ databases">
        <authorList>
            <person name="Peterson S.W."/>
        </authorList>
    </citation>
    <scope>NUCLEOTIDE SEQUENCE [LARGE SCALE GENOMIC DNA]</scope>
    <source>
        <strain evidence="6 7">DSM 9653</strain>
    </source>
</reference>
<dbReference type="EMBL" id="FUYX01000014">
    <property type="protein sequence ID" value="SKC10693.1"/>
    <property type="molecule type" value="Genomic_DNA"/>
</dbReference>
<keyword evidence="2" id="KW-0229">DNA integration</keyword>
<accession>A0A1T5GQK3</accession>
<dbReference type="PANTHER" id="PTHR30629:SF2">
    <property type="entry name" value="PROPHAGE INTEGRASE INTS-RELATED"/>
    <property type="match status" value="1"/>
</dbReference>
<keyword evidence="4" id="KW-0233">DNA recombination</keyword>
<evidence type="ECO:0000256" key="1">
    <source>
        <dbReference type="ARBA" id="ARBA00008857"/>
    </source>
</evidence>
<dbReference type="Gene3D" id="1.10.443.10">
    <property type="entry name" value="Intergrase catalytic core"/>
    <property type="match status" value="1"/>
</dbReference>
<dbReference type="InterPro" id="IPR025166">
    <property type="entry name" value="Integrase_DNA_bind_dom"/>
</dbReference>
<feature type="domain" description="Tyr recombinase" evidence="5">
    <location>
        <begin position="219"/>
        <end position="393"/>
    </location>
</feature>
<dbReference type="Pfam" id="PF13356">
    <property type="entry name" value="Arm-DNA-bind_3"/>
    <property type="match status" value="1"/>
</dbReference>
<dbReference type="OrthoDB" id="9795573at2"/>
<dbReference type="GO" id="GO:0006310">
    <property type="term" value="P:DNA recombination"/>
    <property type="evidence" value="ECO:0007669"/>
    <property type="project" value="UniProtKB-KW"/>
</dbReference>
<organism evidence="6 7">
    <name type="scientific">Bosea thiooxidans</name>
    <dbReference type="NCBI Taxonomy" id="53254"/>
    <lineage>
        <taxon>Bacteria</taxon>
        <taxon>Pseudomonadati</taxon>
        <taxon>Pseudomonadota</taxon>
        <taxon>Alphaproteobacteria</taxon>
        <taxon>Hyphomicrobiales</taxon>
        <taxon>Boseaceae</taxon>
        <taxon>Bosea</taxon>
    </lineage>
</organism>
<sequence length="407" mass="44509">MARQINILKQGAIASLPQGRHSDGGGLYCVVAAGGSRQWVMFYHHSNKRREMGLGSAGSTGLSLTDARKRAVEIRSAVASGRDPVAEKAALRSATRIAQEAAATATKRVLFGDFAKDYIIERKATWKDSRAESNWLWSIEHHAATLLTMPVDDISLEHVQAVLAPIWVTKQETAKKVRRRIEAILDAARVKGLTPPQAPNPAKLAGNLALVLPRAPRGDNHAALPYGDVPAFMKKLRARAITNGALAFEFLILTAARTGEVLGATWAEIDLDQKLWTIPAERMKAAREHIIPLSDRTVDILKLMRPHASEGSSFVFPGQSPGRPLSNMAFLSLLRRMNVDVTAHGFRSTFRDWAGDCTSHEREVAEAALAHSVGGVEGAYRRSTALKKRRALMDEWSDYCCPSTLGL</sequence>
<dbReference type="CDD" id="cd00801">
    <property type="entry name" value="INT_P4_C"/>
    <property type="match status" value="1"/>
</dbReference>